<evidence type="ECO:0000256" key="3">
    <source>
        <dbReference type="ARBA" id="ARBA00022553"/>
    </source>
</evidence>
<gene>
    <name evidence="12" type="ORF">OLMES_4551</name>
</gene>
<comment type="subcellular location">
    <subcellularLocation>
        <location evidence="1">Cytoplasm</location>
    </subcellularLocation>
</comment>
<dbReference type="InterPro" id="IPR036388">
    <property type="entry name" value="WH-like_DNA-bd_sf"/>
</dbReference>
<proteinExistence type="predicted"/>
<dbReference type="GO" id="GO:0000156">
    <property type="term" value="F:phosphorelay response regulator activity"/>
    <property type="evidence" value="ECO:0007669"/>
    <property type="project" value="TreeGrafter"/>
</dbReference>
<evidence type="ECO:0000256" key="6">
    <source>
        <dbReference type="ARBA" id="ARBA00023125"/>
    </source>
</evidence>
<evidence type="ECO:0000313" key="12">
    <source>
        <dbReference type="EMBL" id="ARU58547.1"/>
    </source>
</evidence>
<dbReference type="Gene3D" id="6.10.250.690">
    <property type="match status" value="1"/>
</dbReference>
<dbReference type="InterPro" id="IPR016032">
    <property type="entry name" value="Sig_transdc_resp-reg_C-effctor"/>
</dbReference>
<evidence type="ECO:0000259" key="11">
    <source>
        <dbReference type="PROSITE" id="PS51755"/>
    </source>
</evidence>
<evidence type="ECO:0000259" key="10">
    <source>
        <dbReference type="PROSITE" id="PS50110"/>
    </source>
</evidence>
<feature type="domain" description="Response regulatory" evidence="10">
    <location>
        <begin position="6"/>
        <end position="119"/>
    </location>
</feature>
<dbReference type="InterPro" id="IPR001789">
    <property type="entry name" value="Sig_transdc_resp-reg_receiver"/>
</dbReference>
<dbReference type="PROSITE" id="PS51755">
    <property type="entry name" value="OMPR_PHOB"/>
    <property type="match status" value="1"/>
</dbReference>
<evidence type="ECO:0000256" key="4">
    <source>
        <dbReference type="ARBA" id="ARBA00023012"/>
    </source>
</evidence>
<dbReference type="FunFam" id="3.40.50.2300:FF:000001">
    <property type="entry name" value="DNA-binding response regulator PhoB"/>
    <property type="match status" value="1"/>
</dbReference>
<evidence type="ECO:0000256" key="7">
    <source>
        <dbReference type="ARBA" id="ARBA00023163"/>
    </source>
</evidence>
<dbReference type="SUPFAM" id="SSF46894">
    <property type="entry name" value="C-terminal effector domain of the bipartite response regulators"/>
    <property type="match status" value="1"/>
</dbReference>
<protein>
    <submittedName>
        <fullName evidence="12">Two component transcriptional regulator, winged helix family</fullName>
    </submittedName>
</protein>
<sequence length="239" mass="26578">MQDRKAILAIEDDPELGSLLKELLETEQFDVTLATSGEDGLRDLQHTAFSAVILDIMLPGIDGLEVLRQIRSTQTTPIMMLTARGEELDRIIGFEMGADDYLPKPFNPRELIARLKALIRRVAMDQKTEASANNGDIQIGDLKITTKSRQVFAHNTLLSLTQVEFELLTILAGQPDEVLHKADLCEQTLHRKLTLYDRAIDVHISNLRKKLSQAGATSPVIHTIRGIGYKLTADNGLRA</sequence>
<evidence type="ECO:0000256" key="9">
    <source>
        <dbReference type="PROSITE-ProRule" id="PRU01091"/>
    </source>
</evidence>
<dbReference type="Pfam" id="PF00486">
    <property type="entry name" value="Trans_reg_C"/>
    <property type="match status" value="1"/>
</dbReference>
<dbReference type="Proteomes" id="UP000196027">
    <property type="component" value="Chromosome"/>
</dbReference>
<dbReference type="SMART" id="SM00448">
    <property type="entry name" value="REC"/>
    <property type="match status" value="1"/>
</dbReference>
<dbReference type="KEGG" id="ome:OLMES_4551"/>
<dbReference type="PANTHER" id="PTHR48111">
    <property type="entry name" value="REGULATOR OF RPOS"/>
    <property type="match status" value="1"/>
</dbReference>
<dbReference type="SUPFAM" id="SSF52172">
    <property type="entry name" value="CheY-like"/>
    <property type="match status" value="1"/>
</dbReference>
<name>A0A1Y0IDE1_9GAMM</name>
<dbReference type="OrthoDB" id="9802426at2"/>
<keyword evidence="4" id="KW-0902">Two-component regulatory system</keyword>
<keyword evidence="6 9" id="KW-0238">DNA-binding</keyword>
<dbReference type="Gene3D" id="1.10.10.10">
    <property type="entry name" value="Winged helix-like DNA-binding domain superfamily/Winged helix DNA-binding domain"/>
    <property type="match status" value="1"/>
</dbReference>
<dbReference type="GO" id="GO:0005829">
    <property type="term" value="C:cytosol"/>
    <property type="evidence" value="ECO:0007669"/>
    <property type="project" value="TreeGrafter"/>
</dbReference>
<keyword evidence="13" id="KW-1185">Reference proteome</keyword>
<feature type="domain" description="OmpR/PhoB-type" evidence="11">
    <location>
        <begin position="134"/>
        <end position="233"/>
    </location>
</feature>
<evidence type="ECO:0000313" key="13">
    <source>
        <dbReference type="Proteomes" id="UP000196027"/>
    </source>
</evidence>
<dbReference type="InterPro" id="IPR039420">
    <property type="entry name" value="WalR-like"/>
</dbReference>
<organism evidence="12 13">
    <name type="scientific">Oleiphilus messinensis</name>
    <dbReference type="NCBI Taxonomy" id="141451"/>
    <lineage>
        <taxon>Bacteria</taxon>
        <taxon>Pseudomonadati</taxon>
        <taxon>Pseudomonadota</taxon>
        <taxon>Gammaproteobacteria</taxon>
        <taxon>Oceanospirillales</taxon>
        <taxon>Oleiphilaceae</taxon>
        <taxon>Oleiphilus</taxon>
    </lineage>
</organism>
<feature type="DNA-binding region" description="OmpR/PhoB-type" evidence="9">
    <location>
        <begin position="134"/>
        <end position="233"/>
    </location>
</feature>
<accession>A0A1Y0IDE1</accession>
<dbReference type="RefSeq" id="WP_087463311.1">
    <property type="nucleotide sequence ID" value="NZ_CP021425.1"/>
</dbReference>
<feature type="modified residue" description="4-aspartylphosphate" evidence="8">
    <location>
        <position position="55"/>
    </location>
</feature>
<dbReference type="InterPro" id="IPR001867">
    <property type="entry name" value="OmpR/PhoB-type_DNA-bd"/>
</dbReference>
<dbReference type="GO" id="GO:0032993">
    <property type="term" value="C:protein-DNA complex"/>
    <property type="evidence" value="ECO:0007669"/>
    <property type="project" value="TreeGrafter"/>
</dbReference>
<dbReference type="Pfam" id="PF00072">
    <property type="entry name" value="Response_reg"/>
    <property type="match status" value="1"/>
</dbReference>
<dbReference type="PANTHER" id="PTHR48111:SF39">
    <property type="entry name" value="TRANSCRIPTIONAL REGULATORY PROTEIN CPXR"/>
    <property type="match status" value="1"/>
</dbReference>
<evidence type="ECO:0000256" key="1">
    <source>
        <dbReference type="ARBA" id="ARBA00004496"/>
    </source>
</evidence>
<dbReference type="Gene3D" id="3.40.50.2300">
    <property type="match status" value="1"/>
</dbReference>
<reference evidence="12 13" key="1">
    <citation type="submission" date="2017-05" db="EMBL/GenBank/DDBJ databases">
        <title>Genomic insights into alkan degradation activity of Oleiphilus messinensis.</title>
        <authorList>
            <person name="Kozyavkin S.A."/>
            <person name="Slesarev A.I."/>
            <person name="Golyshin P.N."/>
            <person name="Korzhenkov A."/>
            <person name="Golyshina O.N."/>
            <person name="Toshchakov S.V."/>
        </authorList>
    </citation>
    <scope>NUCLEOTIDE SEQUENCE [LARGE SCALE GENOMIC DNA]</scope>
    <source>
        <strain evidence="12 13">ME102</strain>
    </source>
</reference>
<keyword evidence="7" id="KW-0804">Transcription</keyword>
<keyword evidence="5" id="KW-0805">Transcription regulation</keyword>
<keyword evidence="2" id="KW-0963">Cytoplasm</keyword>
<dbReference type="CDD" id="cd00383">
    <property type="entry name" value="trans_reg_C"/>
    <property type="match status" value="1"/>
</dbReference>
<dbReference type="EMBL" id="CP021425">
    <property type="protein sequence ID" value="ARU58547.1"/>
    <property type="molecule type" value="Genomic_DNA"/>
</dbReference>
<evidence type="ECO:0000256" key="8">
    <source>
        <dbReference type="PROSITE-ProRule" id="PRU00169"/>
    </source>
</evidence>
<dbReference type="InterPro" id="IPR011006">
    <property type="entry name" value="CheY-like_superfamily"/>
</dbReference>
<dbReference type="GO" id="GO:0006355">
    <property type="term" value="P:regulation of DNA-templated transcription"/>
    <property type="evidence" value="ECO:0007669"/>
    <property type="project" value="InterPro"/>
</dbReference>
<dbReference type="AlphaFoldDB" id="A0A1Y0IDE1"/>
<dbReference type="PROSITE" id="PS50110">
    <property type="entry name" value="RESPONSE_REGULATORY"/>
    <property type="match status" value="1"/>
</dbReference>
<evidence type="ECO:0000256" key="5">
    <source>
        <dbReference type="ARBA" id="ARBA00023015"/>
    </source>
</evidence>
<dbReference type="GO" id="GO:0000976">
    <property type="term" value="F:transcription cis-regulatory region binding"/>
    <property type="evidence" value="ECO:0007669"/>
    <property type="project" value="TreeGrafter"/>
</dbReference>
<keyword evidence="3 8" id="KW-0597">Phosphoprotein</keyword>
<dbReference type="SMART" id="SM00862">
    <property type="entry name" value="Trans_reg_C"/>
    <property type="match status" value="1"/>
</dbReference>
<evidence type="ECO:0000256" key="2">
    <source>
        <dbReference type="ARBA" id="ARBA00022490"/>
    </source>
</evidence>